<dbReference type="Proteomes" id="UP000632774">
    <property type="component" value="Unassembled WGS sequence"/>
</dbReference>
<gene>
    <name evidence="1" type="ORF">IRJ18_10395</name>
</gene>
<keyword evidence="2" id="KW-1185">Reference proteome</keyword>
<keyword evidence="1" id="KW-0449">Lipoprotein</keyword>
<dbReference type="Pfam" id="PF12771">
    <property type="entry name" value="SusD-like_2"/>
    <property type="match status" value="1"/>
</dbReference>
<reference evidence="1 2" key="1">
    <citation type="submission" date="2020-10" db="EMBL/GenBank/DDBJ databases">
        <title>Mucilaginibacter mali sp. nov., isolated from rhizosphere soil of apple orchard.</title>
        <authorList>
            <person name="Lee J.-S."/>
            <person name="Kim H.S."/>
            <person name="Kim J.-S."/>
        </authorList>
    </citation>
    <scope>NUCLEOTIDE SEQUENCE [LARGE SCALE GENOMIC DNA]</scope>
    <source>
        <strain evidence="1 2">KCTC 23157</strain>
    </source>
</reference>
<evidence type="ECO:0000313" key="1">
    <source>
        <dbReference type="EMBL" id="MBE9666771.1"/>
    </source>
</evidence>
<proteinExistence type="predicted"/>
<organism evidence="1 2">
    <name type="scientific">Mucilaginibacter boryungensis</name>
    <dbReference type="NCBI Taxonomy" id="768480"/>
    <lineage>
        <taxon>Bacteria</taxon>
        <taxon>Pseudomonadati</taxon>
        <taxon>Bacteroidota</taxon>
        <taxon>Sphingobacteriia</taxon>
        <taxon>Sphingobacteriales</taxon>
        <taxon>Sphingobacteriaceae</taxon>
        <taxon>Mucilaginibacter</taxon>
    </lineage>
</organism>
<dbReference type="SUPFAM" id="SSF48452">
    <property type="entry name" value="TPR-like"/>
    <property type="match status" value="1"/>
</dbReference>
<dbReference type="EMBL" id="JADFFM010000001">
    <property type="protein sequence ID" value="MBE9666771.1"/>
    <property type="molecule type" value="Genomic_DNA"/>
</dbReference>
<dbReference type="RefSeq" id="WP_194106112.1">
    <property type="nucleotide sequence ID" value="NZ_JADFFM010000001.1"/>
</dbReference>
<dbReference type="InterPro" id="IPR041662">
    <property type="entry name" value="SusD-like_2"/>
</dbReference>
<accession>A0ABR9XHA8</accession>
<dbReference type="PROSITE" id="PS51257">
    <property type="entry name" value="PROKAR_LIPOPROTEIN"/>
    <property type="match status" value="1"/>
</dbReference>
<sequence length="504" mass="56321">MKQSNYKNLIYGLIFLLMLASCNKNYKEMNVNPNGVSAAAPERLLNPALYAVVSANINWNYSINNQLMQVTVPFTEANDVHRYILKPSTSDFVWNAWYLEKTNFLDMYSIASKNASSTTVAAKPYMAIANILDAWTTSLITDTFGDVPYSQAIQGKSDAQFTPVFDKQEDIYRDIFRKLEEANKLLTGLTSGQLFTDTQKGLDALYGSSSTNVIEADRWRKFGNSLYLRLLLRASAKSDIMIDGLTAAQKLTQVAASPGTYPVFVNNTESAILNLTGETYPLRSPFAGYRDNDFQAVGSLSEFFVNTLSSNGDPRLPIWATKVNNAYTGIQSGYADNNVPARGSSFAVSLKLDPLLGNIINYAELQFILAEAAVKGYIPGDPKTYYNQGVQTAIEQWRLTMPANFLTTGDILFKSSGTQSEKMEQIITQKYFATFFTDFEQWYDYRRTGKPSLTIGPGVANNRILPTRLYYPIGVQTLNRTNYLDAVARLGGDNMVNKVWWQKP</sequence>
<name>A0ABR9XHA8_9SPHI</name>
<protein>
    <submittedName>
        <fullName evidence="1">SusD/RagB family nutrient-binding outer membrane lipoprotein</fullName>
    </submittedName>
</protein>
<dbReference type="Gene3D" id="1.25.40.390">
    <property type="match status" value="1"/>
</dbReference>
<dbReference type="InterPro" id="IPR011990">
    <property type="entry name" value="TPR-like_helical_dom_sf"/>
</dbReference>
<evidence type="ECO:0000313" key="2">
    <source>
        <dbReference type="Proteomes" id="UP000632774"/>
    </source>
</evidence>
<comment type="caution">
    <text evidence="1">The sequence shown here is derived from an EMBL/GenBank/DDBJ whole genome shotgun (WGS) entry which is preliminary data.</text>
</comment>